<comment type="subcellular location">
    <subcellularLocation>
        <location evidence="1">Golgi apparatus</location>
    </subcellularLocation>
</comment>
<keyword evidence="10" id="KW-1185">Reference proteome</keyword>
<evidence type="ECO:0000313" key="10">
    <source>
        <dbReference type="Proteomes" id="UP001305779"/>
    </source>
</evidence>
<evidence type="ECO:0000256" key="1">
    <source>
        <dbReference type="ARBA" id="ARBA00004555"/>
    </source>
</evidence>
<sequence>MHAEPTAQSSSKVTVEYHDPSGVFPLVSADIAARLPLRNLNWQSPPRPLRQIKSLHLDFVPDKYTSNNLRPTTSRTDSEGPNSLEIVRGGPDGRKNAVKERRHQIPGFRTSPYLKVYVLRCDDKDAYKESDRRKIREWIRENAQPDGKREDHDAFEWMILHIVIPDTIAASEPRWREGTRDPDELKERKPGTKLIGKSTRTVFDRLRADFNDSGKSYLDRVAQIRIPKARAPADLLPTPAVAETHEETPQERENTWNDFIGKLKGLILEPFDRRVRQYEADIADQEARRSLPGWNFCTFFIHKEGLAKALESIGLVEDALAIYDELSLGLELVLREIASGEAQGTATSFAAYTDDIRERIGGAPDRLTNGTNDETMNDRHDADALFDKDYREKIVRSNISVFDFFCYIFTRQKALILRLANTRSARAQLGVDANKEGGEDLVLTSEVCWRASSFIHNIARTLRQDLMTRAEHESNGNGIIGIEVLVCSWTWAVAGLVLDETAAPALVDITRLGFEESMQVPNGKLKRPVLNLGLGANTHPQRTTSLPPGEAKPAQPQRPQSRPRTQDDHAFRPGSSSGPEAAKPAGIPGQAELATYRADLISTRRKMLEQVARRHGWHAGWAFAKHSRAKQMEEVNLGDAPADSVLADDEQTGCPEDHLSPGLRKALHDESSFQSTYERITNFAIRHYYAATQSKSAELLLGDLAILKCQQQHFEDAASHFQHILPAMSADSWDLVALEGLSLYSRCLKQLQRHEDYVKNGLSLLAKVTARRMERQFPRIRTAAQNAEDETDGDVETSGLLQDVVAASKGLQQDVIQPMKTFFQGTHLHREVMHDSSTDSFNLCLRLEHLLDDEIDVDEVGARLVSHDDPSHEIWVTSSKLIVKNGVNKITLTANAVAYGAYVIDKIQLRASKVCFVEELRPPPKPTPLGFTEIEPPTVTVTEPEKAPAFVFLYPAQRALSAEVRRSRDIHIDKPRRLELILNAGRNDIQSVEVRLKPISAGLRLHLADTSSKGIDLDKGEPAKPGQRNFKALGPGAEAVVIVPYTVEHANADIAVRVEVHYQTEAGTFVHLQTSRLSNELPLDVDVNDIFHLDALFSNFTVRTTTKTPFLMLAAHLADSPVYAVEAPPELPLPVTVYKSQPMKLVYKITRKSPADSKTLKRDAALALGVRYQPIDELYLAGLRKKFSSDLEQSPFHHLRRLLVPLLHERAKRFIDNTDLETAAFLGEANIPGFDAMGWQELVDTLQESTRLPLAEWLRRWHRDNSSVTWIDDGSEKEATQHITISVDVPNVDTVFSASLDLLQDKPLGESNPPVLTLGQPVQASVRVRHTGAWSSKSLFPSVPTFKIHGDTDNQSSFVCDVGTEADTWLVGGQRRCHFVLQDEAENTFNVLLVPLKLGAHPLPIIDVQRESSDPDASENPDDAFVSCETQYESAGQVVHVIRDIRTSKVHIAESPASVALPPSRPGTASTREPG</sequence>
<dbReference type="Pfam" id="PF12584">
    <property type="entry name" value="TRAPPC10"/>
    <property type="match status" value="1"/>
</dbReference>
<dbReference type="PANTHER" id="PTHR13251:SF3">
    <property type="entry name" value="TRAFFICKING PROTEIN PARTICLE COMPLEX SUBUNIT 10"/>
    <property type="match status" value="1"/>
</dbReference>
<dbReference type="Proteomes" id="UP001305779">
    <property type="component" value="Unassembled WGS sequence"/>
</dbReference>
<dbReference type="InterPro" id="IPR055505">
    <property type="entry name" value="DUF7077"/>
</dbReference>
<evidence type="ECO:0000259" key="8">
    <source>
        <dbReference type="Pfam" id="PF24967"/>
    </source>
</evidence>
<organism evidence="9 10">
    <name type="scientific">Zasmidium cellare</name>
    <name type="common">Wine cellar mold</name>
    <name type="synonym">Racodium cellare</name>
    <dbReference type="NCBI Taxonomy" id="395010"/>
    <lineage>
        <taxon>Eukaryota</taxon>
        <taxon>Fungi</taxon>
        <taxon>Dikarya</taxon>
        <taxon>Ascomycota</taxon>
        <taxon>Pezizomycotina</taxon>
        <taxon>Dothideomycetes</taxon>
        <taxon>Dothideomycetidae</taxon>
        <taxon>Mycosphaerellales</taxon>
        <taxon>Mycosphaerellaceae</taxon>
        <taxon>Zasmidium</taxon>
    </lineage>
</organism>
<feature type="region of interest" description="Disordered" evidence="4">
    <location>
        <begin position="66"/>
        <end position="97"/>
    </location>
</feature>
<accession>A0ABR0EUH7</accession>
<feature type="domain" description="DUF7077" evidence="7">
    <location>
        <begin position="958"/>
        <end position="1076"/>
    </location>
</feature>
<feature type="domain" description="TRAPPC10/Trs130 N-terminal" evidence="6">
    <location>
        <begin position="102"/>
        <end position="422"/>
    </location>
</feature>
<dbReference type="InterPro" id="IPR056916">
    <property type="entry name" value="NTS_TR130"/>
</dbReference>
<evidence type="ECO:0000259" key="5">
    <source>
        <dbReference type="Pfam" id="PF12584"/>
    </source>
</evidence>
<feature type="region of interest" description="Disordered" evidence="4">
    <location>
        <begin position="172"/>
        <end position="191"/>
    </location>
</feature>
<evidence type="ECO:0000256" key="4">
    <source>
        <dbReference type="SAM" id="MobiDB-lite"/>
    </source>
</evidence>
<dbReference type="Pfam" id="PF23036">
    <property type="entry name" value="TRAPPC10_1st"/>
    <property type="match status" value="1"/>
</dbReference>
<dbReference type="InterPro" id="IPR022233">
    <property type="entry name" value="TRAPPC10/Trs130_C"/>
</dbReference>
<dbReference type="EMBL" id="JAXOVC010000002">
    <property type="protein sequence ID" value="KAK4505277.1"/>
    <property type="molecule type" value="Genomic_DNA"/>
</dbReference>
<proteinExistence type="predicted"/>
<reference evidence="9 10" key="1">
    <citation type="journal article" date="2023" name="G3 (Bethesda)">
        <title>A chromosome-level genome assembly of Zasmidium syzygii isolated from banana leaves.</title>
        <authorList>
            <person name="van Westerhoven A.C."/>
            <person name="Mehrabi R."/>
            <person name="Talebi R."/>
            <person name="Steentjes M.B.F."/>
            <person name="Corcolon B."/>
            <person name="Chong P.A."/>
            <person name="Kema G.H.J."/>
            <person name="Seidl M.F."/>
        </authorList>
    </citation>
    <scope>NUCLEOTIDE SEQUENCE [LARGE SCALE GENOMIC DNA]</scope>
    <source>
        <strain evidence="9 10">P124</strain>
    </source>
</reference>
<evidence type="ECO:0000259" key="6">
    <source>
        <dbReference type="Pfam" id="PF23036"/>
    </source>
</evidence>
<evidence type="ECO:0008006" key="11">
    <source>
        <dbReference type="Google" id="ProtNLM"/>
    </source>
</evidence>
<evidence type="ECO:0000259" key="7">
    <source>
        <dbReference type="Pfam" id="PF23274"/>
    </source>
</evidence>
<evidence type="ECO:0000256" key="2">
    <source>
        <dbReference type="ARBA" id="ARBA00022448"/>
    </source>
</evidence>
<name>A0ABR0EUH7_ZASCE</name>
<dbReference type="PANTHER" id="PTHR13251">
    <property type="entry name" value="EPILEPSY HOLOPROSENCEPHALY CANDIDATE 1/TMEM1"/>
    <property type="match status" value="1"/>
</dbReference>
<protein>
    <recommendedName>
        <fullName evidence="11">Trafficking protein particle complex subunit 10</fullName>
    </recommendedName>
</protein>
<feature type="compositionally biased region" description="Polar residues" evidence="4">
    <location>
        <begin position="66"/>
        <end position="81"/>
    </location>
</feature>
<feature type="region of interest" description="Disordered" evidence="4">
    <location>
        <begin position="1453"/>
        <end position="1475"/>
    </location>
</feature>
<evidence type="ECO:0000313" key="9">
    <source>
        <dbReference type="EMBL" id="KAK4505277.1"/>
    </source>
</evidence>
<evidence type="ECO:0000256" key="3">
    <source>
        <dbReference type="ARBA" id="ARBA00023034"/>
    </source>
</evidence>
<feature type="domain" description="TRAPPC10/Trs130 C-terminal" evidence="5">
    <location>
        <begin position="1287"/>
        <end position="1442"/>
    </location>
</feature>
<feature type="region of interest" description="Disordered" evidence="4">
    <location>
        <begin position="530"/>
        <end position="588"/>
    </location>
</feature>
<dbReference type="Pfam" id="PF24967">
    <property type="entry name" value="NTS_TR130"/>
    <property type="match status" value="1"/>
</dbReference>
<dbReference type="Pfam" id="PF24965">
    <property type="entry name" value="TRS130_4HB"/>
    <property type="match status" value="1"/>
</dbReference>
<keyword evidence="2" id="KW-0813">Transport</keyword>
<feature type="compositionally biased region" description="Basic and acidic residues" evidence="4">
    <location>
        <begin position="173"/>
        <end position="190"/>
    </location>
</feature>
<dbReference type="Pfam" id="PF23274">
    <property type="entry name" value="DUF7077"/>
    <property type="match status" value="1"/>
</dbReference>
<dbReference type="InterPro" id="IPR045126">
    <property type="entry name" value="TRAPPC10/Trs130"/>
</dbReference>
<comment type="caution">
    <text evidence="9">The sequence shown here is derived from an EMBL/GenBank/DDBJ whole genome shotgun (WGS) entry which is preliminary data.</text>
</comment>
<dbReference type="InterPro" id="IPR056913">
    <property type="entry name" value="TRAPPC10/Trs130_N"/>
</dbReference>
<gene>
    <name evidence="9" type="ORF">PRZ48_003240</name>
</gene>
<feature type="domain" description="Trs130 NTS" evidence="8">
    <location>
        <begin position="660"/>
        <end position="758"/>
    </location>
</feature>
<keyword evidence="3" id="KW-0333">Golgi apparatus</keyword>